<evidence type="ECO:0000313" key="1">
    <source>
        <dbReference type="EMBL" id="MCK9794705.1"/>
    </source>
</evidence>
<dbReference type="SUPFAM" id="SSF53474">
    <property type="entry name" value="alpha/beta-Hydrolases"/>
    <property type="match status" value="1"/>
</dbReference>
<accession>A0ABT0J5C8</accession>
<comment type="caution">
    <text evidence="1">The sequence shown here is derived from an EMBL/GenBank/DDBJ whole genome shotgun (WGS) entry which is preliminary data.</text>
</comment>
<dbReference type="Gene3D" id="3.40.50.1820">
    <property type="entry name" value="alpha/beta hydrolase"/>
    <property type="match status" value="1"/>
</dbReference>
<dbReference type="EMBL" id="JALQCY010000004">
    <property type="protein sequence ID" value="MCK9794705.1"/>
    <property type="molecule type" value="Genomic_DNA"/>
</dbReference>
<sequence length="257" mass="28290">MTTVSLSGQQVMELTRTQEGPVPLKYLYLEPAVESDELLVMFSGFHGRETEGIPGMFNYVRAVESVEMHRLFILDDYQGLPCYYIGRGGRRDYEVAVATLIFDRMAALGIEARKVTLAGSSKGGSAAVYFAVRYGFGRALPGGAQYRVGSYLHGLSSWSRNELLSPICGTTDVERARDELDTVFADAVRGGSRETCVTIHIGSGDPTREKHIAPLVEDLAERGIDHRVEVDDYANHGELATYYPPFLLRELGRVSGA</sequence>
<gene>
    <name evidence="1" type="ORF">M1843_13205</name>
</gene>
<dbReference type="Proteomes" id="UP001651050">
    <property type="component" value="Unassembled WGS sequence"/>
</dbReference>
<dbReference type="RefSeq" id="WP_416344569.1">
    <property type="nucleotide sequence ID" value="NZ_JALQCY010000004.1"/>
</dbReference>
<evidence type="ECO:0000313" key="2">
    <source>
        <dbReference type="Proteomes" id="UP001651050"/>
    </source>
</evidence>
<organism evidence="1 2">
    <name type="scientific">Isoptericola peretonis</name>
    <dbReference type="NCBI Taxonomy" id="2918523"/>
    <lineage>
        <taxon>Bacteria</taxon>
        <taxon>Bacillati</taxon>
        <taxon>Actinomycetota</taxon>
        <taxon>Actinomycetes</taxon>
        <taxon>Micrococcales</taxon>
        <taxon>Promicromonosporaceae</taxon>
        <taxon>Isoptericola</taxon>
    </lineage>
</organism>
<protein>
    <recommendedName>
        <fullName evidence="3">Esterase</fullName>
    </recommendedName>
</protein>
<keyword evidence="2" id="KW-1185">Reference proteome</keyword>
<evidence type="ECO:0008006" key="3">
    <source>
        <dbReference type="Google" id="ProtNLM"/>
    </source>
</evidence>
<dbReference type="InterPro" id="IPR029058">
    <property type="entry name" value="AB_hydrolase_fold"/>
</dbReference>
<name>A0ABT0J5C8_9MICO</name>
<reference evidence="1 2" key="1">
    <citation type="submission" date="2022-02" db="EMBL/GenBank/DDBJ databases">
        <title>The car tank lid bacteriome: a reservoir of bacteria with potential in bioremediation of fuel.</title>
        <authorList>
            <person name="Vidal-Verdu A."/>
            <person name="Gomez-Martinez D."/>
            <person name="Latorre-Perez A."/>
            <person name="Pereto J."/>
            <person name="Porcar M."/>
        </authorList>
    </citation>
    <scope>NUCLEOTIDE SEQUENCE [LARGE SCALE GENOMIC DNA]</scope>
    <source>
        <strain evidence="1 2">4D.3</strain>
    </source>
</reference>
<proteinExistence type="predicted"/>